<dbReference type="PANTHER" id="PTHR30094">
    <property type="entry name" value="BIFUNCTIONAL GLUTATHIONYLSPERMIDINE SYNTHETASE/AMIDASE-RELATED"/>
    <property type="match status" value="1"/>
</dbReference>
<accession>A0ABU4GKP9</accession>
<dbReference type="PROSITE" id="PS50911">
    <property type="entry name" value="CHAP"/>
    <property type="match status" value="1"/>
</dbReference>
<dbReference type="Gene3D" id="3.90.1720.10">
    <property type="entry name" value="endopeptidase domain like (from Nostoc punctiforme)"/>
    <property type="match status" value="1"/>
</dbReference>
<evidence type="ECO:0000259" key="2">
    <source>
        <dbReference type="PROSITE" id="PS50911"/>
    </source>
</evidence>
<dbReference type="RefSeq" id="WP_318063773.1">
    <property type="nucleotide sequence ID" value="NZ_JAWONS010000123.1"/>
</dbReference>
<comment type="caution">
    <text evidence="3">The sequence shown here is derived from an EMBL/GenBank/DDBJ whole genome shotgun (WGS) entry which is preliminary data.</text>
</comment>
<keyword evidence="4" id="KW-1185">Reference proteome</keyword>
<organism evidence="3 4">
    <name type="scientific">Clostridium boliviensis</name>
    <dbReference type="NCBI Taxonomy" id="318465"/>
    <lineage>
        <taxon>Bacteria</taxon>
        <taxon>Bacillati</taxon>
        <taxon>Bacillota</taxon>
        <taxon>Clostridia</taxon>
        <taxon>Eubacteriales</taxon>
        <taxon>Clostridiaceae</taxon>
        <taxon>Clostridium</taxon>
    </lineage>
</organism>
<name>A0ABU4GKP9_9CLOT</name>
<keyword evidence="1" id="KW-1133">Transmembrane helix</keyword>
<sequence length="190" mass="22183">MKKIRILVLSGILLILVCIPTLFYIQDRSKIGKTIDSYKNVNVCYNGYFYTKSYGKHFSDDGYYYGRSWQCVEFIKRFYYEAKGHKMPDLYGNAKDYFSYSTKQGEMNVQRELLQYYNGGNVAPKEDDLIVFTDTKYGHVAIITEVTENDIEVIQQNVYGKPRQRFSMTNKDGCYYVGTDKKPAGWLRAE</sequence>
<gene>
    <name evidence="3" type="ORF">RZO55_08015</name>
</gene>
<dbReference type="InterPro" id="IPR038765">
    <property type="entry name" value="Papain-like_cys_pep_sf"/>
</dbReference>
<evidence type="ECO:0000313" key="4">
    <source>
        <dbReference type="Proteomes" id="UP001276854"/>
    </source>
</evidence>
<dbReference type="InterPro" id="IPR007921">
    <property type="entry name" value="CHAP_dom"/>
</dbReference>
<dbReference type="Proteomes" id="UP001276854">
    <property type="component" value="Unassembled WGS sequence"/>
</dbReference>
<feature type="domain" description="Peptidase C51" evidence="2">
    <location>
        <begin position="46"/>
        <end position="178"/>
    </location>
</feature>
<proteinExistence type="predicted"/>
<dbReference type="SUPFAM" id="SSF54001">
    <property type="entry name" value="Cysteine proteinases"/>
    <property type="match status" value="1"/>
</dbReference>
<reference evidence="3 4" key="1">
    <citation type="submission" date="2023-10" db="EMBL/GenBank/DDBJ databases">
        <title>A novel Glycoside Hydrolase 43-Like Enzyme from Clostrdium boliviensis is an Endo-xylanase, and a Candidate for Xylooligosaccharides Production from Different Xylan Substrates.</title>
        <authorList>
            <person name="Alvarez M.T."/>
            <person name="Rocabado-Villegas L.R."/>
            <person name="Salas-Veizaga D.M."/>
            <person name="Linares-Pasten J.A."/>
            <person name="Gudmundsdottir E.E."/>
            <person name="Hreggvidsson G.O."/>
            <person name="Adlercreutz P."/>
            <person name="Nordberg Karlsson E."/>
        </authorList>
    </citation>
    <scope>NUCLEOTIDE SEQUENCE [LARGE SCALE GENOMIC DNA]</scope>
    <source>
        <strain evidence="3 4">E-1</strain>
    </source>
</reference>
<dbReference type="PANTHER" id="PTHR30094:SF0">
    <property type="entry name" value="BIFUNCTIONAL GLUTATHIONYLSPERMIDINE SYNTHETASE_AMIDASE-RELATED"/>
    <property type="match status" value="1"/>
</dbReference>
<dbReference type="EMBL" id="JAWONS010000123">
    <property type="protein sequence ID" value="MDW2797518.1"/>
    <property type="molecule type" value="Genomic_DNA"/>
</dbReference>
<dbReference type="InterPro" id="IPR051705">
    <property type="entry name" value="Gsp_Synthetase/Amidase"/>
</dbReference>
<feature type="transmembrane region" description="Helical" evidence="1">
    <location>
        <begin position="6"/>
        <end position="25"/>
    </location>
</feature>
<keyword evidence="1" id="KW-0472">Membrane</keyword>
<keyword evidence="1" id="KW-0812">Transmembrane</keyword>
<dbReference type="Pfam" id="PF05257">
    <property type="entry name" value="CHAP"/>
    <property type="match status" value="1"/>
</dbReference>
<evidence type="ECO:0000313" key="3">
    <source>
        <dbReference type="EMBL" id="MDW2797518.1"/>
    </source>
</evidence>
<protein>
    <submittedName>
        <fullName evidence="3">CHAP domain-containing protein</fullName>
    </submittedName>
</protein>
<evidence type="ECO:0000256" key="1">
    <source>
        <dbReference type="SAM" id="Phobius"/>
    </source>
</evidence>